<evidence type="ECO:0000313" key="2">
    <source>
        <dbReference type="Proteomes" id="UP001239111"/>
    </source>
</evidence>
<proteinExistence type="predicted"/>
<comment type="caution">
    <text evidence="1">The sequence shown here is derived from an EMBL/GenBank/DDBJ whole genome shotgun (WGS) entry which is preliminary data.</text>
</comment>
<reference evidence="1" key="1">
    <citation type="submission" date="2023-04" db="EMBL/GenBank/DDBJ databases">
        <title>A chromosome-level genome assembly of the parasitoid wasp Eretmocerus hayati.</title>
        <authorList>
            <person name="Zhong Y."/>
            <person name="Liu S."/>
            <person name="Liu Y."/>
        </authorList>
    </citation>
    <scope>NUCLEOTIDE SEQUENCE</scope>
    <source>
        <strain evidence="1">ZJU_SS_LIU_2023</strain>
    </source>
</reference>
<sequence length="278" mass="30988">MARALAVLPALALSLILTVAKVNGGCFLERGVSTNPGEHDVYTCVRSNDFEADLARLPLNSTKQINIVFRESKLPKLKKEAFAKLGAKALGISIVHCGLEEIDDEAFKGLTELKGLILRRNRIATVKKTWFSSLAKLESLDLSQNLIREFDPSIFETTPQIQEFEISENLLTKFDIDAMKAKWPKLKKVGLQSNPYTWDQGVKIIEYSNQNPSLVKNSYVAIDGIRDTYKVVKECQASITKKDDPKELDICVQNKLAKAIEYPKILEGDKATEAAKTS</sequence>
<keyword evidence="2" id="KW-1185">Reference proteome</keyword>
<protein>
    <submittedName>
        <fullName evidence="1">Uncharacterized protein</fullName>
    </submittedName>
</protein>
<dbReference type="Proteomes" id="UP001239111">
    <property type="component" value="Chromosome 3"/>
</dbReference>
<organism evidence="1 2">
    <name type="scientific">Eretmocerus hayati</name>
    <dbReference type="NCBI Taxonomy" id="131215"/>
    <lineage>
        <taxon>Eukaryota</taxon>
        <taxon>Metazoa</taxon>
        <taxon>Ecdysozoa</taxon>
        <taxon>Arthropoda</taxon>
        <taxon>Hexapoda</taxon>
        <taxon>Insecta</taxon>
        <taxon>Pterygota</taxon>
        <taxon>Neoptera</taxon>
        <taxon>Endopterygota</taxon>
        <taxon>Hymenoptera</taxon>
        <taxon>Apocrita</taxon>
        <taxon>Proctotrupomorpha</taxon>
        <taxon>Chalcidoidea</taxon>
        <taxon>Aphelinidae</taxon>
        <taxon>Aphelininae</taxon>
        <taxon>Eretmocerus</taxon>
    </lineage>
</organism>
<gene>
    <name evidence="1" type="ORF">QAD02_004873</name>
</gene>
<name>A0ACC2NR60_9HYME</name>
<evidence type="ECO:0000313" key="1">
    <source>
        <dbReference type="EMBL" id="KAJ8673611.1"/>
    </source>
</evidence>
<dbReference type="EMBL" id="CM056743">
    <property type="protein sequence ID" value="KAJ8673611.1"/>
    <property type="molecule type" value="Genomic_DNA"/>
</dbReference>
<accession>A0ACC2NR60</accession>